<comment type="caution">
    <text evidence="2">The sequence shown here is derived from an EMBL/GenBank/DDBJ whole genome shotgun (WGS) entry which is preliminary data.</text>
</comment>
<evidence type="ECO:0000256" key="1">
    <source>
        <dbReference type="SAM" id="MobiDB-lite"/>
    </source>
</evidence>
<evidence type="ECO:0000313" key="3">
    <source>
        <dbReference type="Proteomes" id="UP000024635"/>
    </source>
</evidence>
<feature type="region of interest" description="Disordered" evidence="1">
    <location>
        <begin position="27"/>
        <end position="52"/>
    </location>
</feature>
<dbReference type="Proteomes" id="UP000024635">
    <property type="component" value="Unassembled WGS sequence"/>
</dbReference>
<protein>
    <submittedName>
        <fullName evidence="2">Uncharacterized protein</fullName>
    </submittedName>
</protein>
<accession>A0A016WIH3</accession>
<proteinExistence type="predicted"/>
<reference evidence="3" key="1">
    <citation type="journal article" date="2015" name="Nat. Genet.">
        <title>The genome and transcriptome of the zoonotic hookworm Ancylostoma ceylanicum identify infection-specific gene families.</title>
        <authorList>
            <person name="Schwarz E.M."/>
            <person name="Hu Y."/>
            <person name="Antoshechkin I."/>
            <person name="Miller M.M."/>
            <person name="Sternberg P.W."/>
            <person name="Aroian R.V."/>
        </authorList>
    </citation>
    <scope>NUCLEOTIDE SEQUENCE</scope>
    <source>
        <strain evidence="3">HY135</strain>
    </source>
</reference>
<sequence length="154" mass="17715">MTQSGNGVLEISSLLNVQHSKLSKAVKHFQGTGTNENRPERGRSRTANNAGNQKNVPIRIERKPRAKINSTRIMARAIGFSRESLRMILTEAGLKVHKEVEGHLITEQAKVKWLGLCKRLRKRFASDRHRAILFSDENWFDIEKAHNHQNDRIW</sequence>
<dbReference type="OrthoDB" id="5820972at2759"/>
<name>A0A016WIH3_9BILA</name>
<dbReference type="AlphaFoldDB" id="A0A016WIH3"/>
<organism evidence="2 3">
    <name type="scientific">Ancylostoma ceylanicum</name>
    <dbReference type="NCBI Taxonomy" id="53326"/>
    <lineage>
        <taxon>Eukaryota</taxon>
        <taxon>Metazoa</taxon>
        <taxon>Ecdysozoa</taxon>
        <taxon>Nematoda</taxon>
        <taxon>Chromadorea</taxon>
        <taxon>Rhabditida</taxon>
        <taxon>Rhabditina</taxon>
        <taxon>Rhabditomorpha</taxon>
        <taxon>Strongyloidea</taxon>
        <taxon>Ancylostomatidae</taxon>
        <taxon>Ancylostomatinae</taxon>
        <taxon>Ancylostoma</taxon>
    </lineage>
</organism>
<evidence type="ECO:0000313" key="2">
    <source>
        <dbReference type="EMBL" id="EYC39037.1"/>
    </source>
</evidence>
<dbReference type="PANTHER" id="PTHR46068:SF1">
    <property type="entry name" value="TRANSPOSASE IS30-LIKE HTH DOMAIN-CONTAINING PROTEIN"/>
    <property type="match status" value="1"/>
</dbReference>
<keyword evidence="3" id="KW-1185">Reference proteome</keyword>
<gene>
    <name evidence="2" type="primary">Acey_s0680.g1472</name>
    <name evidence="2" type="ORF">Y032_0680g1472</name>
</gene>
<dbReference type="EMBL" id="JARK01000280">
    <property type="protein sequence ID" value="EYC39037.1"/>
    <property type="molecule type" value="Genomic_DNA"/>
</dbReference>
<dbReference type="PANTHER" id="PTHR46068">
    <property type="entry name" value="PROTEIN CBG27172"/>
    <property type="match status" value="1"/>
</dbReference>